<keyword evidence="2" id="KW-1185">Reference proteome</keyword>
<protein>
    <submittedName>
        <fullName evidence="1">Uncharacterized protein</fullName>
    </submittedName>
</protein>
<evidence type="ECO:0000313" key="2">
    <source>
        <dbReference type="Proteomes" id="UP001352852"/>
    </source>
</evidence>
<comment type="caution">
    <text evidence="1">The sequence shown here is derived from an EMBL/GenBank/DDBJ whole genome shotgun (WGS) entry which is preliminary data.</text>
</comment>
<reference evidence="1 2" key="1">
    <citation type="submission" date="2021-06" db="EMBL/GenBank/DDBJ databases">
        <authorList>
            <person name="Palmer J.M."/>
        </authorList>
    </citation>
    <scope>NUCLEOTIDE SEQUENCE [LARGE SCALE GENOMIC DNA]</scope>
    <source>
        <strain evidence="1 2">CL_MEX2019</strain>
        <tissue evidence="1">Muscle</tissue>
    </source>
</reference>
<accession>A0ABU7EHY3</accession>
<proteinExistence type="predicted"/>
<dbReference type="PROSITE" id="PS51257">
    <property type="entry name" value="PROKAR_LIPOPROTEIN"/>
    <property type="match status" value="1"/>
</dbReference>
<gene>
    <name evidence="1" type="ORF">CHARACLAT_032474</name>
</gene>
<dbReference type="EMBL" id="JAHUTJ010055010">
    <property type="protein sequence ID" value="MED6285765.1"/>
    <property type="molecule type" value="Genomic_DNA"/>
</dbReference>
<organism evidence="1 2">
    <name type="scientific">Characodon lateralis</name>
    <dbReference type="NCBI Taxonomy" id="208331"/>
    <lineage>
        <taxon>Eukaryota</taxon>
        <taxon>Metazoa</taxon>
        <taxon>Chordata</taxon>
        <taxon>Craniata</taxon>
        <taxon>Vertebrata</taxon>
        <taxon>Euteleostomi</taxon>
        <taxon>Actinopterygii</taxon>
        <taxon>Neopterygii</taxon>
        <taxon>Teleostei</taxon>
        <taxon>Neoteleostei</taxon>
        <taxon>Acanthomorphata</taxon>
        <taxon>Ovalentaria</taxon>
        <taxon>Atherinomorphae</taxon>
        <taxon>Cyprinodontiformes</taxon>
        <taxon>Goodeidae</taxon>
        <taxon>Characodon</taxon>
    </lineage>
</organism>
<dbReference type="Proteomes" id="UP001352852">
    <property type="component" value="Unassembled WGS sequence"/>
</dbReference>
<evidence type="ECO:0000313" key="1">
    <source>
        <dbReference type="EMBL" id="MED6285765.1"/>
    </source>
</evidence>
<sequence>MCWQRWVDRHTLSNIVYVYVHTPYSGSGCKAFLVSERLPQGRNCSCCDSFEALFLDPEPLQVLNGGKVAPDDHLCRPDCLMQFGPYLSCCRATSHSAGGAQERLNNGKVKDVQRLLWLVVLLKLWLEVRDGLAYGTTGSRWASGLEVQPVEVLLFSALSCGGTLPQCLLCSIQAGLLSVRLRSGPVKTLMSVTGPVLVDSSYVYMHKISQSD</sequence>
<name>A0ABU7EHY3_9TELE</name>